<reference evidence="1 2" key="1">
    <citation type="submission" date="2021-08" db="EMBL/GenBank/DDBJ databases">
        <title>Complete genome sequence of the strain Aneurinibacillus thermoaerophilus CCM 8960.</title>
        <authorList>
            <person name="Musilova J."/>
            <person name="Kourilova X."/>
            <person name="Pernicova I."/>
            <person name="Bezdicek M."/>
            <person name="Lengerova M."/>
            <person name="Obruca S."/>
            <person name="Sedlar K."/>
        </authorList>
    </citation>
    <scope>NUCLEOTIDE SEQUENCE [LARGE SCALE GENOMIC DNA]</scope>
    <source>
        <strain evidence="1 2">CCM 8960</strain>
    </source>
</reference>
<dbReference type="InterPro" id="IPR018755">
    <property type="entry name" value="Phage_Mu_Gp48"/>
</dbReference>
<proteinExistence type="predicted"/>
<dbReference type="GeneID" id="97140501"/>
<dbReference type="Proteomes" id="UP000826616">
    <property type="component" value="Chromosome"/>
</dbReference>
<sequence length="217" mass="25929">MIRIPLKYRQKIPPFVYEDPILAKAFEAIDEEIQLFNKKAQEIVDQYFLSTATWGLPVWEKMFGITDSSGTDEERREKIRRKYWAKRNFTLETLRLVGEQAGHLDAVKEDFMRKIVMFEFFLDKPVHLPSLYKDFEELRPVHVQGAEVILHHQPEVVLIEEYARYHHMDSYICDTFYPEIDAEGRLYHEALDVSEQGRNHRLDFPIIDTFYPEEETR</sequence>
<dbReference type="EMBL" id="CP080764">
    <property type="protein sequence ID" value="QYY43402.1"/>
    <property type="molecule type" value="Genomic_DNA"/>
</dbReference>
<evidence type="ECO:0000313" key="2">
    <source>
        <dbReference type="Proteomes" id="UP000826616"/>
    </source>
</evidence>
<gene>
    <name evidence="1" type="ORF">K3F53_03890</name>
</gene>
<organism evidence="1 2">
    <name type="scientific">Aneurinibacillus thermoaerophilus</name>
    <dbReference type="NCBI Taxonomy" id="143495"/>
    <lineage>
        <taxon>Bacteria</taxon>
        <taxon>Bacillati</taxon>
        <taxon>Bacillota</taxon>
        <taxon>Bacilli</taxon>
        <taxon>Bacillales</taxon>
        <taxon>Paenibacillaceae</taxon>
        <taxon>Aneurinibacillus group</taxon>
        <taxon>Aneurinibacillus</taxon>
    </lineage>
</organism>
<dbReference type="RefSeq" id="WP_057899741.1">
    <property type="nucleotide sequence ID" value="NZ_CP080764.1"/>
</dbReference>
<keyword evidence="2" id="KW-1185">Reference proteome</keyword>
<name>A0ABX8YD03_ANETH</name>
<evidence type="ECO:0000313" key="1">
    <source>
        <dbReference type="EMBL" id="QYY43402.1"/>
    </source>
</evidence>
<dbReference type="Pfam" id="PF10076">
    <property type="entry name" value="Phage_Mu_Gp48"/>
    <property type="match status" value="1"/>
</dbReference>
<protein>
    <submittedName>
        <fullName evidence="1">YmfQ family protein</fullName>
    </submittedName>
</protein>
<accession>A0ABX8YD03</accession>